<keyword evidence="8" id="KW-1185">Reference proteome</keyword>
<feature type="domain" description="Nitroreductase" evidence="6">
    <location>
        <begin position="7"/>
        <end position="172"/>
    </location>
</feature>
<keyword evidence="4" id="KW-0288">FMN</keyword>
<dbReference type="PANTHER" id="PTHR43673">
    <property type="entry name" value="NAD(P)H NITROREDUCTASE YDGI-RELATED"/>
    <property type="match status" value="1"/>
</dbReference>
<evidence type="ECO:0000256" key="3">
    <source>
        <dbReference type="ARBA" id="ARBA00022630"/>
    </source>
</evidence>
<keyword evidence="3" id="KW-0285">Flavoprotein</keyword>
<dbReference type="Pfam" id="PF00881">
    <property type="entry name" value="Nitroreductase"/>
    <property type="match status" value="1"/>
</dbReference>
<protein>
    <submittedName>
        <fullName evidence="7">Nitroreductase family protein</fullName>
    </submittedName>
</protein>
<dbReference type="PANTHER" id="PTHR43673:SF2">
    <property type="entry name" value="NITROREDUCTASE"/>
    <property type="match status" value="1"/>
</dbReference>
<comment type="cofactor">
    <cofactor evidence="1">
        <name>FMN</name>
        <dbReference type="ChEBI" id="CHEBI:58210"/>
    </cofactor>
</comment>
<evidence type="ECO:0000259" key="6">
    <source>
        <dbReference type="Pfam" id="PF00881"/>
    </source>
</evidence>
<reference evidence="7 8" key="1">
    <citation type="submission" date="2019-05" db="EMBL/GenBank/DDBJ databases">
        <authorList>
            <person name="Lee S.D."/>
        </authorList>
    </citation>
    <scope>NUCLEOTIDE SEQUENCE [LARGE SCALE GENOMIC DNA]</scope>
    <source>
        <strain evidence="7 8">C5-26</strain>
    </source>
</reference>
<evidence type="ECO:0000256" key="4">
    <source>
        <dbReference type="ARBA" id="ARBA00022643"/>
    </source>
</evidence>
<evidence type="ECO:0000256" key="5">
    <source>
        <dbReference type="ARBA" id="ARBA00023002"/>
    </source>
</evidence>
<dbReference type="AlphaFoldDB" id="A0A563E3G3"/>
<dbReference type="Gene3D" id="3.40.109.10">
    <property type="entry name" value="NADH Oxidase"/>
    <property type="match status" value="1"/>
</dbReference>
<name>A0A563E3G3_9MICO</name>
<comment type="similarity">
    <text evidence="2">Belongs to the nitroreductase family.</text>
</comment>
<sequence length="205" mass="22843">MELEQAIRRRRMIRRFQPDAQVPHEVVARIAELALRAPSAGFSQGWDFVVLRDPAEREAFWGATTGDGPPDAWLRGVRTAPTLIVCCSDKGSYLRRYAAPDKPWQDQDEAHWPVPYWDIDTGMAAVLMLLVAVDEGLGGLFFGVETDRQGAVHGALAIPPDRTIIGVIALGYPDQQQPSGSTRSRRRRPVREVFHSGRFGTPLQD</sequence>
<keyword evidence="5" id="KW-0560">Oxidoreductase</keyword>
<accession>A0A563E3G3</accession>
<evidence type="ECO:0000256" key="2">
    <source>
        <dbReference type="ARBA" id="ARBA00007118"/>
    </source>
</evidence>
<evidence type="ECO:0000256" key="1">
    <source>
        <dbReference type="ARBA" id="ARBA00001917"/>
    </source>
</evidence>
<dbReference type="OrthoDB" id="3358989at2"/>
<reference evidence="7 8" key="2">
    <citation type="submission" date="2019-08" db="EMBL/GenBank/DDBJ databases">
        <title>Jejuicoccus antrihumi gen. nov., sp. nov., a new member of the family Dermacoccaceae isolated from a cave.</title>
        <authorList>
            <person name="Schumann P."/>
            <person name="Kim I.S."/>
        </authorList>
    </citation>
    <scope>NUCLEOTIDE SEQUENCE [LARGE SCALE GENOMIC DNA]</scope>
    <source>
        <strain evidence="7 8">C5-26</strain>
    </source>
</reference>
<evidence type="ECO:0000313" key="7">
    <source>
        <dbReference type="EMBL" id="TWP37058.1"/>
    </source>
</evidence>
<dbReference type="Proteomes" id="UP000320244">
    <property type="component" value="Unassembled WGS sequence"/>
</dbReference>
<dbReference type="GO" id="GO:0016491">
    <property type="term" value="F:oxidoreductase activity"/>
    <property type="evidence" value="ECO:0007669"/>
    <property type="project" value="UniProtKB-KW"/>
</dbReference>
<dbReference type="EMBL" id="VCQV01000008">
    <property type="protein sequence ID" value="TWP37058.1"/>
    <property type="molecule type" value="Genomic_DNA"/>
</dbReference>
<dbReference type="CDD" id="cd02062">
    <property type="entry name" value="Nitro_FMN_reductase"/>
    <property type="match status" value="1"/>
</dbReference>
<dbReference type="SUPFAM" id="SSF55469">
    <property type="entry name" value="FMN-dependent nitroreductase-like"/>
    <property type="match status" value="1"/>
</dbReference>
<comment type="caution">
    <text evidence="7">The sequence shown here is derived from an EMBL/GenBank/DDBJ whole genome shotgun (WGS) entry which is preliminary data.</text>
</comment>
<proteinExistence type="inferred from homology"/>
<organism evidence="7 8">
    <name type="scientific">Leekyejoonella antrihumi</name>
    <dbReference type="NCBI Taxonomy" id="1660198"/>
    <lineage>
        <taxon>Bacteria</taxon>
        <taxon>Bacillati</taxon>
        <taxon>Actinomycetota</taxon>
        <taxon>Actinomycetes</taxon>
        <taxon>Micrococcales</taxon>
        <taxon>Dermacoccaceae</taxon>
        <taxon>Leekyejoonella</taxon>
    </lineage>
</organism>
<dbReference type="InterPro" id="IPR000415">
    <property type="entry name" value="Nitroreductase-like"/>
</dbReference>
<gene>
    <name evidence="7" type="ORF">FGL98_07770</name>
</gene>
<dbReference type="InterPro" id="IPR029479">
    <property type="entry name" value="Nitroreductase"/>
</dbReference>
<evidence type="ECO:0000313" key="8">
    <source>
        <dbReference type="Proteomes" id="UP000320244"/>
    </source>
</evidence>